<dbReference type="InterPro" id="IPR000014">
    <property type="entry name" value="PAS"/>
</dbReference>
<dbReference type="AlphaFoldDB" id="A0A6N7PXB6"/>
<dbReference type="SUPFAM" id="SSF55785">
    <property type="entry name" value="PYP-like sensor domain (PAS domain)"/>
    <property type="match status" value="2"/>
</dbReference>
<name>A0A6N7PXB6_9BACT</name>
<reference evidence="9 10" key="1">
    <citation type="submission" date="2019-10" db="EMBL/GenBank/DDBJ databases">
        <title>A soil myxobacterium in the family Polyangiaceae.</title>
        <authorList>
            <person name="Li Y."/>
            <person name="Wang J."/>
        </authorList>
    </citation>
    <scope>NUCLEOTIDE SEQUENCE [LARGE SCALE GENOMIC DNA]</scope>
    <source>
        <strain evidence="9 10">DSM 14734</strain>
    </source>
</reference>
<dbReference type="PANTHER" id="PTHR43047:SF72">
    <property type="entry name" value="OSMOSENSING HISTIDINE PROTEIN KINASE SLN1"/>
    <property type="match status" value="1"/>
</dbReference>
<organism evidence="9 10">
    <name type="scientific">Polyangium spumosum</name>
    <dbReference type="NCBI Taxonomy" id="889282"/>
    <lineage>
        <taxon>Bacteria</taxon>
        <taxon>Pseudomonadati</taxon>
        <taxon>Myxococcota</taxon>
        <taxon>Polyangia</taxon>
        <taxon>Polyangiales</taxon>
        <taxon>Polyangiaceae</taxon>
        <taxon>Polyangium</taxon>
    </lineage>
</organism>
<dbReference type="OrthoDB" id="5499652at2"/>
<dbReference type="SMART" id="SM00387">
    <property type="entry name" value="HATPase_c"/>
    <property type="match status" value="1"/>
</dbReference>
<feature type="domain" description="Histidine kinase" evidence="7">
    <location>
        <begin position="306"/>
        <end position="522"/>
    </location>
</feature>
<evidence type="ECO:0000256" key="3">
    <source>
        <dbReference type="ARBA" id="ARBA00022553"/>
    </source>
</evidence>
<dbReference type="GO" id="GO:0009927">
    <property type="term" value="F:histidine phosphotransfer kinase activity"/>
    <property type="evidence" value="ECO:0007669"/>
    <property type="project" value="TreeGrafter"/>
</dbReference>
<evidence type="ECO:0000256" key="1">
    <source>
        <dbReference type="ARBA" id="ARBA00000085"/>
    </source>
</evidence>
<dbReference type="NCBIfam" id="TIGR00229">
    <property type="entry name" value="sensory_box"/>
    <property type="match status" value="1"/>
</dbReference>
<dbReference type="GO" id="GO:0000155">
    <property type="term" value="F:phosphorelay sensor kinase activity"/>
    <property type="evidence" value="ECO:0007669"/>
    <property type="project" value="InterPro"/>
</dbReference>
<dbReference type="RefSeq" id="WP_153823533.1">
    <property type="nucleotide sequence ID" value="NZ_WJIE01000013.1"/>
</dbReference>
<keyword evidence="5" id="KW-0418">Kinase</keyword>
<keyword evidence="4" id="KW-0808">Transferase</keyword>
<evidence type="ECO:0000259" key="7">
    <source>
        <dbReference type="PROSITE" id="PS50109"/>
    </source>
</evidence>
<dbReference type="GO" id="GO:0006355">
    <property type="term" value="P:regulation of DNA-templated transcription"/>
    <property type="evidence" value="ECO:0007669"/>
    <property type="project" value="InterPro"/>
</dbReference>
<dbReference type="PROSITE" id="PS50112">
    <property type="entry name" value="PAS"/>
    <property type="match status" value="2"/>
</dbReference>
<dbReference type="InterPro" id="IPR005467">
    <property type="entry name" value="His_kinase_dom"/>
</dbReference>
<comment type="catalytic activity">
    <reaction evidence="1">
        <text>ATP + protein L-histidine = ADP + protein N-phospho-L-histidine.</text>
        <dbReference type="EC" id="2.7.13.3"/>
    </reaction>
</comment>
<evidence type="ECO:0000256" key="6">
    <source>
        <dbReference type="SAM" id="MobiDB-lite"/>
    </source>
</evidence>
<dbReference type="Pfam" id="PF08448">
    <property type="entry name" value="PAS_4"/>
    <property type="match status" value="1"/>
</dbReference>
<sequence length="542" mass="58967">MAEDVFSSVRELQAEIALVRGALDVLDEAIIVADETKRIVAWNRAAARLIGLPVDAPAGAWVEAFGIFLPDERTPCPTHDVPLLRALSGERVDDVLLYVKNPRAPQGIHVVVSARPIVGEGGRVRGGVVTFQDASAAQVAAAAVDHAEARLRAIVANTPSVAIEGYDAEGRVLYWNRAAERLFGWSEVEAVGKTLDAVMLDEASTRTFVETLAEIGRTGKPSGPTEWSCHRKDGREVWVYSTIFSIPTITGACEFVCMDVDVTPLKLAENRIREQAERLEAQAIGNATRFHEAMEAISARDDFLAIASHELRTPLTPLKLQLERLVRDARAGVHQERMGPALEVAYRQAVRLAALIDRLLDVSRITAGRLDLCLEEVDLSALVQDVVTRFGREAEEAGCSITFQHDKPVLGTWDRLRIEQVVTNLLGNAIKYGRGEPIEIALEADEAAARLTVRDHGVGIAPEDQGKIFERFERAVSNQSFGGLGLGLWIVRQIVEAHGGSVRVESVQGEGSTFRVELPRWGRAPSESRGAAPSPGETTRGG</sequence>
<dbReference type="InterPro" id="IPR013767">
    <property type="entry name" value="PAS_fold"/>
</dbReference>
<dbReference type="PROSITE" id="PS50109">
    <property type="entry name" value="HIS_KIN"/>
    <property type="match status" value="1"/>
</dbReference>
<dbReference type="CDD" id="cd00082">
    <property type="entry name" value="HisKA"/>
    <property type="match status" value="1"/>
</dbReference>
<evidence type="ECO:0000256" key="5">
    <source>
        <dbReference type="ARBA" id="ARBA00022777"/>
    </source>
</evidence>
<keyword evidence="10" id="KW-1185">Reference proteome</keyword>
<dbReference type="FunFam" id="3.30.565.10:FF:000006">
    <property type="entry name" value="Sensor histidine kinase WalK"/>
    <property type="match status" value="1"/>
</dbReference>
<dbReference type="InterPro" id="IPR036890">
    <property type="entry name" value="HATPase_C_sf"/>
</dbReference>
<dbReference type="PRINTS" id="PR00344">
    <property type="entry name" value="BCTRLSENSOR"/>
</dbReference>
<evidence type="ECO:0000259" key="8">
    <source>
        <dbReference type="PROSITE" id="PS50112"/>
    </source>
</evidence>
<dbReference type="Pfam" id="PF02518">
    <property type="entry name" value="HATPase_c"/>
    <property type="match status" value="1"/>
</dbReference>
<dbReference type="InterPro" id="IPR003661">
    <property type="entry name" value="HisK_dim/P_dom"/>
</dbReference>
<dbReference type="SUPFAM" id="SSF47384">
    <property type="entry name" value="Homodimeric domain of signal transducing histidine kinase"/>
    <property type="match status" value="1"/>
</dbReference>
<keyword evidence="3" id="KW-0597">Phosphoprotein</keyword>
<proteinExistence type="predicted"/>
<dbReference type="InterPro" id="IPR004358">
    <property type="entry name" value="Sig_transdc_His_kin-like_C"/>
</dbReference>
<dbReference type="SMART" id="SM00091">
    <property type="entry name" value="PAS"/>
    <property type="match status" value="2"/>
</dbReference>
<accession>A0A6N7PXB6</accession>
<dbReference type="Gene3D" id="1.10.287.130">
    <property type="match status" value="1"/>
</dbReference>
<feature type="region of interest" description="Disordered" evidence="6">
    <location>
        <begin position="517"/>
        <end position="542"/>
    </location>
</feature>
<dbReference type="InterPro" id="IPR013656">
    <property type="entry name" value="PAS_4"/>
</dbReference>
<dbReference type="EC" id="2.7.13.3" evidence="2"/>
<dbReference type="EMBL" id="WJIE01000013">
    <property type="protein sequence ID" value="MRG96728.1"/>
    <property type="molecule type" value="Genomic_DNA"/>
</dbReference>
<comment type="caution">
    <text evidence="9">The sequence shown here is derived from an EMBL/GenBank/DDBJ whole genome shotgun (WGS) entry which is preliminary data.</text>
</comment>
<dbReference type="Proteomes" id="UP000440224">
    <property type="component" value="Unassembled WGS sequence"/>
</dbReference>
<gene>
    <name evidence="9" type="ORF">GF068_33110</name>
</gene>
<dbReference type="CDD" id="cd00075">
    <property type="entry name" value="HATPase"/>
    <property type="match status" value="1"/>
</dbReference>
<dbReference type="Pfam" id="PF00989">
    <property type="entry name" value="PAS"/>
    <property type="match status" value="1"/>
</dbReference>
<evidence type="ECO:0000313" key="10">
    <source>
        <dbReference type="Proteomes" id="UP000440224"/>
    </source>
</evidence>
<dbReference type="GO" id="GO:0005886">
    <property type="term" value="C:plasma membrane"/>
    <property type="evidence" value="ECO:0007669"/>
    <property type="project" value="TreeGrafter"/>
</dbReference>
<dbReference type="Gene3D" id="3.30.450.20">
    <property type="entry name" value="PAS domain"/>
    <property type="match status" value="2"/>
</dbReference>
<feature type="domain" description="PAS" evidence="8">
    <location>
        <begin position="147"/>
        <end position="219"/>
    </location>
</feature>
<dbReference type="CDD" id="cd00130">
    <property type="entry name" value="PAS"/>
    <property type="match status" value="2"/>
</dbReference>
<dbReference type="SMART" id="SM00388">
    <property type="entry name" value="HisKA"/>
    <property type="match status" value="1"/>
</dbReference>
<evidence type="ECO:0000256" key="4">
    <source>
        <dbReference type="ARBA" id="ARBA00022679"/>
    </source>
</evidence>
<dbReference type="InterPro" id="IPR035965">
    <property type="entry name" value="PAS-like_dom_sf"/>
</dbReference>
<evidence type="ECO:0000256" key="2">
    <source>
        <dbReference type="ARBA" id="ARBA00012438"/>
    </source>
</evidence>
<feature type="domain" description="PAS" evidence="8">
    <location>
        <begin position="15"/>
        <end position="52"/>
    </location>
</feature>
<protein>
    <recommendedName>
        <fullName evidence="2">histidine kinase</fullName>
        <ecNumber evidence="2">2.7.13.3</ecNumber>
    </recommendedName>
</protein>
<dbReference type="Gene3D" id="3.30.565.10">
    <property type="entry name" value="Histidine kinase-like ATPase, C-terminal domain"/>
    <property type="match status" value="1"/>
</dbReference>
<dbReference type="InterPro" id="IPR003594">
    <property type="entry name" value="HATPase_dom"/>
</dbReference>
<dbReference type="Pfam" id="PF00512">
    <property type="entry name" value="HisKA"/>
    <property type="match status" value="1"/>
</dbReference>
<dbReference type="PANTHER" id="PTHR43047">
    <property type="entry name" value="TWO-COMPONENT HISTIDINE PROTEIN KINASE"/>
    <property type="match status" value="1"/>
</dbReference>
<dbReference type="InterPro" id="IPR036097">
    <property type="entry name" value="HisK_dim/P_sf"/>
</dbReference>
<evidence type="ECO:0000313" key="9">
    <source>
        <dbReference type="EMBL" id="MRG96728.1"/>
    </source>
</evidence>
<dbReference type="SUPFAM" id="SSF55874">
    <property type="entry name" value="ATPase domain of HSP90 chaperone/DNA topoisomerase II/histidine kinase"/>
    <property type="match status" value="1"/>
</dbReference>